<organism evidence="9 10">
    <name type="scientific">Dufourea novaeangliae</name>
    <name type="common">Sweat bee</name>
    <dbReference type="NCBI Taxonomy" id="178035"/>
    <lineage>
        <taxon>Eukaryota</taxon>
        <taxon>Metazoa</taxon>
        <taxon>Ecdysozoa</taxon>
        <taxon>Arthropoda</taxon>
        <taxon>Hexapoda</taxon>
        <taxon>Insecta</taxon>
        <taxon>Pterygota</taxon>
        <taxon>Neoptera</taxon>
        <taxon>Endopterygota</taxon>
        <taxon>Hymenoptera</taxon>
        <taxon>Apocrita</taxon>
        <taxon>Aculeata</taxon>
        <taxon>Apoidea</taxon>
        <taxon>Anthophila</taxon>
        <taxon>Halictidae</taxon>
        <taxon>Rophitinae</taxon>
        <taxon>Dufourea</taxon>
    </lineage>
</organism>
<protein>
    <submittedName>
        <fullName evidence="9">Nibrin</fullName>
    </submittedName>
</protein>
<dbReference type="Pfam" id="PF00498">
    <property type="entry name" value="FHA"/>
    <property type="match status" value="1"/>
</dbReference>
<evidence type="ECO:0000256" key="6">
    <source>
        <dbReference type="ARBA" id="ARBA00023242"/>
    </source>
</evidence>
<feature type="non-terminal residue" evidence="9">
    <location>
        <position position="1"/>
    </location>
</feature>
<dbReference type="GO" id="GO:0030870">
    <property type="term" value="C:Mre11 complex"/>
    <property type="evidence" value="ECO:0007669"/>
    <property type="project" value="InterPro"/>
</dbReference>
<keyword evidence="3" id="KW-0158">Chromosome</keyword>
<dbReference type="InterPro" id="IPR036420">
    <property type="entry name" value="BRCT_dom_sf"/>
</dbReference>
<keyword evidence="5" id="KW-0234">DNA repair</keyword>
<dbReference type="Gene3D" id="2.60.200.20">
    <property type="match status" value="1"/>
</dbReference>
<comment type="subcellular location">
    <subcellularLocation>
        <location evidence="2">Chromosome</location>
    </subcellularLocation>
    <subcellularLocation>
        <location evidence="1">Nucleus</location>
    </subcellularLocation>
</comment>
<dbReference type="CDD" id="cd22667">
    <property type="entry name" value="FHA_NBN"/>
    <property type="match status" value="1"/>
</dbReference>
<dbReference type="SUPFAM" id="SSF52113">
    <property type="entry name" value="BRCT domain"/>
    <property type="match status" value="1"/>
</dbReference>
<dbReference type="InterPro" id="IPR040227">
    <property type="entry name" value="Nibrin-rel"/>
</dbReference>
<dbReference type="PANTHER" id="PTHR12162">
    <property type="entry name" value="NIBRIN-RELATED"/>
    <property type="match status" value="1"/>
</dbReference>
<dbReference type="GO" id="GO:0000724">
    <property type="term" value="P:double-strand break repair via homologous recombination"/>
    <property type="evidence" value="ECO:0007669"/>
    <property type="project" value="TreeGrafter"/>
</dbReference>
<evidence type="ECO:0000256" key="5">
    <source>
        <dbReference type="ARBA" id="ARBA00023204"/>
    </source>
</evidence>
<gene>
    <name evidence="9" type="ORF">WN55_04492</name>
</gene>
<dbReference type="Gene3D" id="3.40.50.10980">
    <property type="entry name" value="Nibrin, BRCT2 domain"/>
    <property type="match status" value="1"/>
</dbReference>
<dbReference type="SUPFAM" id="SSF49879">
    <property type="entry name" value="SMAD/FHA domain"/>
    <property type="match status" value="1"/>
</dbReference>
<evidence type="ECO:0000256" key="1">
    <source>
        <dbReference type="ARBA" id="ARBA00004123"/>
    </source>
</evidence>
<evidence type="ECO:0000313" key="10">
    <source>
        <dbReference type="Proteomes" id="UP000076502"/>
    </source>
</evidence>
<feature type="domain" description="FHA" evidence="8">
    <location>
        <begin position="12"/>
        <end position="66"/>
    </location>
</feature>
<evidence type="ECO:0000259" key="8">
    <source>
        <dbReference type="PROSITE" id="PS50006"/>
    </source>
</evidence>
<evidence type="ECO:0000256" key="4">
    <source>
        <dbReference type="ARBA" id="ARBA00022763"/>
    </source>
</evidence>
<dbReference type="PROSITE" id="PS50006">
    <property type="entry name" value="FHA_DOMAIN"/>
    <property type="match status" value="1"/>
</dbReference>
<dbReference type="EMBL" id="KQ434796">
    <property type="protein sequence ID" value="KZC05552.1"/>
    <property type="molecule type" value="Genomic_DNA"/>
</dbReference>
<reference evidence="9 10" key="1">
    <citation type="submission" date="2015-07" db="EMBL/GenBank/DDBJ databases">
        <title>The genome of Dufourea novaeangliae.</title>
        <authorList>
            <person name="Pan H."/>
            <person name="Kapheim K."/>
        </authorList>
    </citation>
    <scope>NUCLEOTIDE SEQUENCE [LARGE SCALE GENOMIC DNA]</scope>
    <source>
        <strain evidence="9">0120121106</strain>
        <tissue evidence="9">Whole body</tissue>
    </source>
</reference>
<dbReference type="Pfam" id="PF16508">
    <property type="entry name" value="NIBRIN_BRCT_II"/>
    <property type="match status" value="1"/>
</dbReference>
<comment type="similarity">
    <text evidence="7">Belongs to the Nibrin family.</text>
</comment>
<dbReference type="InterPro" id="IPR043014">
    <property type="entry name" value="Nibrin_BRCT2_sf"/>
</dbReference>
<dbReference type="PANTHER" id="PTHR12162:SF0">
    <property type="entry name" value="NIBRIN"/>
    <property type="match status" value="1"/>
</dbReference>
<dbReference type="Gene3D" id="3.40.50.10190">
    <property type="entry name" value="BRCT domain"/>
    <property type="match status" value="1"/>
</dbReference>
<dbReference type="InterPro" id="IPR008984">
    <property type="entry name" value="SMAD_FHA_dom_sf"/>
</dbReference>
<keyword evidence="4" id="KW-0227">DNA damage</keyword>
<dbReference type="STRING" id="178035.A0A154P147"/>
<dbReference type="InterPro" id="IPR000253">
    <property type="entry name" value="FHA_dom"/>
</dbReference>
<accession>A0A154P147</accession>
<dbReference type="CDD" id="cd17741">
    <property type="entry name" value="BRCT_nibrin"/>
    <property type="match status" value="1"/>
</dbReference>
<proteinExistence type="inferred from homology"/>
<evidence type="ECO:0000256" key="3">
    <source>
        <dbReference type="ARBA" id="ARBA00022454"/>
    </source>
</evidence>
<evidence type="ECO:0000313" key="9">
    <source>
        <dbReference type="EMBL" id="KZC05552.1"/>
    </source>
</evidence>
<keyword evidence="10" id="KW-1185">Reference proteome</keyword>
<dbReference type="GO" id="GO:0005694">
    <property type="term" value="C:chromosome"/>
    <property type="evidence" value="ECO:0007669"/>
    <property type="project" value="UniProtKB-SubCell"/>
</dbReference>
<dbReference type="OrthoDB" id="552194at2759"/>
<evidence type="ECO:0000256" key="2">
    <source>
        <dbReference type="ARBA" id="ARBA00004286"/>
    </source>
</evidence>
<dbReference type="GO" id="GO:0003684">
    <property type="term" value="F:damaged DNA binding"/>
    <property type="evidence" value="ECO:0007669"/>
    <property type="project" value="TreeGrafter"/>
</dbReference>
<dbReference type="InterPro" id="IPR032429">
    <property type="entry name" value="Nibrin_BRCT2"/>
</dbReference>
<evidence type="ECO:0000256" key="7">
    <source>
        <dbReference type="ARBA" id="ARBA00044757"/>
    </source>
</evidence>
<dbReference type="AlphaFoldDB" id="A0A154P147"/>
<name>A0A154P147_DUFNO</name>
<sequence>GKRLYLKPNKELTFGRKKSDILLQNDESISRLHASIHVEPKEVVEVNEPISICKLKDMGSKYGTYILMGEEERIEVTQEGYHLKDQDKLRFGLQQHIFTVVYVPIITVVSTLNETDKSALRSIIDEIDGMISSEWTSNCTHLTVSKATLTEKVTWAMASAVPIVNLNYWKEVKHAVDNGQEFPKSEDFVPPITESLINARKVSLHVNEKRKILFQNLIFVHFSAHQYRAYWKMINMASGKSLLYSKKPLSRKEICAPNVIVLQYSDSDSTQSTQRIVPEYDAVYSLLQTNKRKMISESDIPLAILHCSVEKYCNPKFRFGEFLKRSQIKFDSSAILALDTQDVMPDVRILPKVISNVPLKSNVNVKTSTQKFEIIPESNDISSMSILNKDSYPLSLDRLRTSTPKMSQDTRNLINNIELLKESVVVNKGTQFHEVIDLSDEEDDKVESVQLKYNKNFNNILSQEKLDKLLHTGSLRKKSPEIEDVIIQQKHNILSSTKVYKNMSKLPSQKMEQNVERLTKTNKRPNEYDDEVEFLTSTRKRRCSETTVTENTIESSCIVRLLL</sequence>
<dbReference type="Proteomes" id="UP000076502">
    <property type="component" value="Unassembled WGS sequence"/>
</dbReference>
<keyword evidence="6" id="KW-0539">Nucleus</keyword>
<dbReference type="GO" id="GO:0007095">
    <property type="term" value="P:mitotic G2 DNA damage checkpoint signaling"/>
    <property type="evidence" value="ECO:0007669"/>
    <property type="project" value="InterPro"/>
</dbReference>